<evidence type="ECO:0000313" key="1">
    <source>
        <dbReference type="EMBL" id="KCZ79257.1"/>
    </source>
</evidence>
<evidence type="ECO:0008006" key="3">
    <source>
        <dbReference type="Google" id="ProtNLM"/>
    </source>
</evidence>
<reference evidence="2" key="1">
    <citation type="submission" date="2013-02" db="EMBL/GenBank/DDBJ databases">
        <authorList>
            <consortium name="The Broad Institute Genome Sequencing Platform"/>
            <person name="Cuomo C."/>
            <person name="Becnel J."/>
            <person name="Sanscrainte N."/>
            <person name="Walker B."/>
            <person name="Young S.K."/>
            <person name="Zeng Q."/>
            <person name="Gargeya S."/>
            <person name="Fitzgerald M."/>
            <person name="Haas B."/>
            <person name="Abouelleil A."/>
            <person name="Alvarado L."/>
            <person name="Arachchi H.M."/>
            <person name="Berlin A.M."/>
            <person name="Chapman S.B."/>
            <person name="Dewar J."/>
            <person name="Goldberg J."/>
            <person name="Griggs A."/>
            <person name="Gujja S."/>
            <person name="Hansen M."/>
            <person name="Howarth C."/>
            <person name="Imamovic A."/>
            <person name="Larimer J."/>
            <person name="McCowan C."/>
            <person name="Murphy C."/>
            <person name="Neiman D."/>
            <person name="Pearson M."/>
            <person name="Priest M."/>
            <person name="Roberts A."/>
            <person name="Saif S."/>
            <person name="Shea T."/>
            <person name="Sisk P."/>
            <person name="Sykes S."/>
            <person name="Wortman J."/>
            <person name="Nusbaum C."/>
            <person name="Birren B."/>
        </authorList>
    </citation>
    <scope>NUCLEOTIDE SEQUENCE [LARGE SCALE GENOMIC DNA]</scope>
    <source>
        <strain evidence="2">PRA339</strain>
    </source>
</reference>
<gene>
    <name evidence="1" type="ORF">H312_03362</name>
</gene>
<keyword evidence="2" id="KW-1185">Reference proteome</keyword>
<dbReference type="EMBL" id="KK365316">
    <property type="protein sequence ID" value="KCZ79257.1"/>
    <property type="molecule type" value="Genomic_DNA"/>
</dbReference>
<organism evidence="1 2">
    <name type="scientific">Anncaliia algerae PRA339</name>
    <dbReference type="NCBI Taxonomy" id="1288291"/>
    <lineage>
        <taxon>Eukaryota</taxon>
        <taxon>Fungi</taxon>
        <taxon>Fungi incertae sedis</taxon>
        <taxon>Microsporidia</taxon>
        <taxon>Tubulinosematoidea</taxon>
        <taxon>Tubulinosematidae</taxon>
        <taxon>Anncaliia</taxon>
    </lineage>
</organism>
<dbReference type="AlphaFoldDB" id="A0A059EWK3"/>
<dbReference type="HOGENOM" id="CLU_2319831_0_0_1"/>
<dbReference type="VEuPathDB" id="MicrosporidiaDB:H312_03362"/>
<reference evidence="1 2" key="2">
    <citation type="submission" date="2014-03" db="EMBL/GenBank/DDBJ databases">
        <title>The Genome Sequence of Anncaliia algerae insect isolate PRA339.</title>
        <authorList>
            <consortium name="The Broad Institute Genome Sequencing Platform"/>
            <consortium name="The Broad Institute Genome Sequencing Center for Infectious Disease"/>
            <person name="Cuomo C."/>
            <person name="Becnel J."/>
            <person name="Sanscrainte N."/>
            <person name="Walker B."/>
            <person name="Young S.K."/>
            <person name="Zeng Q."/>
            <person name="Gargeya S."/>
            <person name="Fitzgerald M."/>
            <person name="Haas B."/>
            <person name="Abouelleil A."/>
            <person name="Alvarado L."/>
            <person name="Arachchi H.M."/>
            <person name="Berlin A.M."/>
            <person name="Chapman S.B."/>
            <person name="Dewar J."/>
            <person name="Goldberg J."/>
            <person name="Griggs A."/>
            <person name="Gujja S."/>
            <person name="Hansen M."/>
            <person name="Howarth C."/>
            <person name="Imamovic A."/>
            <person name="Larimer J."/>
            <person name="McCowan C."/>
            <person name="Murphy C."/>
            <person name="Neiman D."/>
            <person name="Pearson M."/>
            <person name="Priest M."/>
            <person name="Roberts A."/>
            <person name="Saif S."/>
            <person name="Shea T."/>
            <person name="Sisk P."/>
            <person name="Sykes S."/>
            <person name="Wortman J."/>
            <person name="Nusbaum C."/>
            <person name="Birren B."/>
        </authorList>
    </citation>
    <scope>NUCLEOTIDE SEQUENCE [LARGE SCALE GENOMIC DNA]</scope>
    <source>
        <strain evidence="1 2">PRA339</strain>
    </source>
</reference>
<sequence length="99" mass="11782">MNNCAFHKLNDVKRPLIKINFAFKYTLHCSPHLNSIEELFSKLKSGCCSIKIEKPGLPIEEYLNLLLDPENNNYSFECQGYYRNMESWLEKARRHEEFH</sequence>
<protein>
    <recommendedName>
        <fullName evidence="3">Tc1-like transposase DDE domain-containing protein</fullName>
    </recommendedName>
</protein>
<evidence type="ECO:0000313" key="2">
    <source>
        <dbReference type="Proteomes" id="UP000030655"/>
    </source>
</evidence>
<dbReference type="OrthoDB" id="2195270at2759"/>
<name>A0A059EWK3_9MICR</name>
<dbReference type="Proteomes" id="UP000030655">
    <property type="component" value="Unassembled WGS sequence"/>
</dbReference>
<accession>A0A059EWK3</accession>
<proteinExistence type="predicted"/>